<comment type="caution">
    <text evidence="4">The sequence shown here is derived from an EMBL/GenBank/DDBJ whole genome shotgun (WGS) entry which is preliminary data.</text>
</comment>
<dbReference type="GO" id="GO:0046872">
    <property type="term" value="F:metal ion binding"/>
    <property type="evidence" value="ECO:0007669"/>
    <property type="project" value="UniProtKB-KW"/>
</dbReference>
<gene>
    <name evidence="4" type="ORF">A4R26_12835</name>
</gene>
<evidence type="ECO:0000256" key="2">
    <source>
        <dbReference type="ARBA" id="ARBA00022723"/>
    </source>
</evidence>
<dbReference type="PANTHER" id="PTHR37302">
    <property type="entry name" value="SLR1116 PROTEIN"/>
    <property type="match status" value="1"/>
</dbReference>
<evidence type="ECO:0000256" key="1">
    <source>
        <dbReference type="ARBA" id="ARBA00008635"/>
    </source>
</evidence>
<organism evidence="4 5">
    <name type="scientific">Niastella populi</name>
    <dbReference type="NCBI Taxonomy" id="550983"/>
    <lineage>
        <taxon>Bacteria</taxon>
        <taxon>Pseudomonadati</taxon>
        <taxon>Bacteroidota</taxon>
        <taxon>Chitinophagia</taxon>
        <taxon>Chitinophagales</taxon>
        <taxon>Chitinophagaceae</taxon>
        <taxon>Niastella</taxon>
    </lineage>
</organism>
<dbReference type="InterPro" id="IPR034660">
    <property type="entry name" value="DinB/YfiT-like"/>
</dbReference>
<accession>A0A1V9G855</accession>
<dbReference type="SUPFAM" id="SSF109854">
    <property type="entry name" value="DinB/YfiT-like putative metalloenzymes"/>
    <property type="match status" value="1"/>
</dbReference>
<dbReference type="STRING" id="550983.A4R26_12835"/>
<evidence type="ECO:0000313" key="5">
    <source>
        <dbReference type="Proteomes" id="UP000192276"/>
    </source>
</evidence>
<name>A0A1V9G855_9BACT</name>
<dbReference type="Proteomes" id="UP000192276">
    <property type="component" value="Unassembled WGS sequence"/>
</dbReference>
<reference evidence="5" key="1">
    <citation type="submission" date="2016-04" db="EMBL/GenBank/DDBJ databases">
        <authorList>
            <person name="Chen L."/>
            <person name="Zhuang W."/>
            <person name="Wang G."/>
        </authorList>
    </citation>
    <scope>NUCLEOTIDE SEQUENCE [LARGE SCALE GENOMIC DNA]</scope>
    <source>
        <strain evidence="5">208</strain>
    </source>
</reference>
<feature type="binding site" evidence="3">
    <location>
        <position position="142"/>
    </location>
    <ligand>
        <name>a divalent metal cation</name>
        <dbReference type="ChEBI" id="CHEBI:60240"/>
    </ligand>
</feature>
<comment type="similarity">
    <text evidence="1">Belongs to the DinB family.</text>
</comment>
<evidence type="ECO:0000256" key="3">
    <source>
        <dbReference type="PIRSR" id="PIRSR607837-1"/>
    </source>
</evidence>
<dbReference type="PANTHER" id="PTHR37302:SF1">
    <property type="entry name" value="PROTEIN DINB"/>
    <property type="match status" value="1"/>
</dbReference>
<keyword evidence="5" id="KW-1185">Reference proteome</keyword>
<feature type="binding site" evidence="3">
    <location>
        <position position="146"/>
    </location>
    <ligand>
        <name>a divalent metal cation</name>
        <dbReference type="ChEBI" id="CHEBI:60240"/>
    </ligand>
</feature>
<dbReference type="EMBL" id="LWBP01000045">
    <property type="protein sequence ID" value="OQP66658.1"/>
    <property type="molecule type" value="Genomic_DNA"/>
</dbReference>
<evidence type="ECO:0000313" key="4">
    <source>
        <dbReference type="EMBL" id="OQP66658.1"/>
    </source>
</evidence>
<feature type="binding site" evidence="3">
    <location>
        <position position="62"/>
    </location>
    <ligand>
        <name>a divalent metal cation</name>
        <dbReference type="ChEBI" id="CHEBI:60240"/>
    </ligand>
</feature>
<dbReference type="AlphaFoldDB" id="A0A1V9G855"/>
<keyword evidence="2 3" id="KW-0479">Metal-binding</keyword>
<dbReference type="Gene3D" id="1.20.120.450">
    <property type="entry name" value="dinb family like domain"/>
    <property type="match status" value="1"/>
</dbReference>
<dbReference type="OrthoDB" id="9811413at2"/>
<protein>
    <submittedName>
        <fullName evidence="4">Damage-inducible protein DinB</fullName>
    </submittedName>
</protein>
<proteinExistence type="inferred from homology"/>
<dbReference type="RefSeq" id="WP_081162062.1">
    <property type="nucleotide sequence ID" value="NZ_LWBP01000045.1"/>
</dbReference>
<dbReference type="InterPro" id="IPR007837">
    <property type="entry name" value="DinB"/>
</dbReference>
<sequence length="177" mass="20447">MTTQPITSGNKETALAGLMKNYANYNLWANTTLVNWLKTKPAALFEKEVPSSFPGIKLTLQHIWQTERYWLSIIRKQEPNTYNEFNGTVQDVFKELLKTSGELAGFVNAMTHERVVEKTMIESPWFLCDFSNFEYIMHFANHSTYHRGQVITIGRSLGFTDAPMTDYNLYNIDGKEF</sequence>
<dbReference type="Pfam" id="PF05163">
    <property type="entry name" value="DinB"/>
    <property type="match status" value="1"/>
</dbReference>